<accession>A0A7S1AKY9</accession>
<organism evidence="2">
    <name type="scientific">Noctiluca scintillans</name>
    <name type="common">Sea sparkle</name>
    <name type="synonym">Red tide dinoflagellate</name>
    <dbReference type="NCBI Taxonomy" id="2966"/>
    <lineage>
        <taxon>Eukaryota</taxon>
        <taxon>Sar</taxon>
        <taxon>Alveolata</taxon>
        <taxon>Dinophyceae</taxon>
        <taxon>Noctilucales</taxon>
        <taxon>Noctilucaceae</taxon>
        <taxon>Noctiluca</taxon>
    </lineage>
</organism>
<feature type="region of interest" description="Disordered" evidence="1">
    <location>
        <begin position="1"/>
        <end position="40"/>
    </location>
</feature>
<dbReference type="AlphaFoldDB" id="A0A7S1AKY9"/>
<protein>
    <submittedName>
        <fullName evidence="2">Uncharacterized protein</fullName>
    </submittedName>
</protein>
<name>A0A7S1AKY9_NOCSC</name>
<sequence>MRALAGQPSNSGPWCGSLRPRAHKGQTSCPADSDDDEDDVDVRNDQLETQSPCFGITQKRFQTANLLRLPRPLQLSLTKSLPGMPGSTPLHTAELLRWSPSPKNPRVAPHSGMFGRLDELRQLVIKNQQEIRDNRLKLTEIQSCFDDVRNLRVDTTPLVLHFSPKQVVRVPPETDVGAKGSDWDRGSRRVPLVAGVSRRQHGDPSWNVGDQVVGLGDVDATKKVLKLPALKA</sequence>
<evidence type="ECO:0000256" key="1">
    <source>
        <dbReference type="SAM" id="MobiDB-lite"/>
    </source>
</evidence>
<gene>
    <name evidence="2" type="ORF">NSCI0253_LOCUS32069</name>
</gene>
<proteinExistence type="predicted"/>
<reference evidence="2" key="1">
    <citation type="submission" date="2021-01" db="EMBL/GenBank/DDBJ databases">
        <authorList>
            <person name="Corre E."/>
            <person name="Pelletier E."/>
            <person name="Niang G."/>
            <person name="Scheremetjew M."/>
            <person name="Finn R."/>
            <person name="Kale V."/>
            <person name="Holt S."/>
            <person name="Cochrane G."/>
            <person name="Meng A."/>
            <person name="Brown T."/>
            <person name="Cohen L."/>
        </authorList>
    </citation>
    <scope>NUCLEOTIDE SEQUENCE</scope>
</reference>
<dbReference type="EMBL" id="HBFQ01045150">
    <property type="protein sequence ID" value="CAD8857717.1"/>
    <property type="molecule type" value="Transcribed_RNA"/>
</dbReference>
<evidence type="ECO:0000313" key="2">
    <source>
        <dbReference type="EMBL" id="CAD8857717.1"/>
    </source>
</evidence>